<gene>
    <name evidence="2" type="ORF">EV197_1399</name>
</gene>
<dbReference type="EMBL" id="SGXE01000001">
    <property type="protein sequence ID" value="RZT00166.1"/>
    <property type="molecule type" value="Genomic_DNA"/>
</dbReference>
<evidence type="ECO:0000256" key="1">
    <source>
        <dbReference type="SAM" id="Phobius"/>
    </source>
</evidence>
<keyword evidence="1" id="KW-0812">Transmembrane</keyword>
<evidence type="ECO:0000313" key="2">
    <source>
        <dbReference type="EMBL" id="RZT00166.1"/>
    </source>
</evidence>
<feature type="transmembrane region" description="Helical" evidence="1">
    <location>
        <begin position="66"/>
        <end position="86"/>
    </location>
</feature>
<feature type="transmembrane region" description="Helical" evidence="1">
    <location>
        <begin position="6"/>
        <end position="27"/>
    </location>
</feature>
<reference evidence="2 3" key="1">
    <citation type="submission" date="2019-02" db="EMBL/GenBank/DDBJ databases">
        <title>Genomic Encyclopedia of Type Strains, Phase IV (KMG-IV): sequencing the most valuable type-strain genomes for metagenomic binning, comparative biology and taxonomic classification.</title>
        <authorList>
            <person name="Goeker M."/>
        </authorList>
    </citation>
    <scope>NUCLEOTIDE SEQUENCE [LARGE SCALE GENOMIC DNA]</scope>
    <source>
        <strain evidence="2 3">DSM 17196</strain>
    </source>
</reference>
<feature type="transmembrane region" description="Helical" evidence="1">
    <location>
        <begin position="34"/>
        <end position="54"/>
    </location>
</feature>
<protein>
    <recommendedName>
        <fullName evidence="4">Histidine kinase N-terminal 7TM region domain-containing protein</fullName>
    </recommendedName>
</protein>
<keyword evidence="1" id="KW-0472">Membrane</keyword>
<organism evidence="2 3">
    <name type="scientific">Aquimarina brevivitae</name>
    <dbReference type="NCBI Taxonomy" id="323412"/>
    <lineage>
        <taxon>Bacteria</taxon>
        <taxon>Pseudomonadati</taxon>
        <taxon>Bacteroidota</taxon>
        <taxon>Flavobacteriia</taxon>
        <taxon>Flavobacteriales</taxon>
        <taxon>Flavobacteriaceae</taxon>
        <taxon>Aquimarina</taxon>
    </lineage>
</organism>
<dbReference type="AlphaFoldDB" id="A0A4Q7PIA5"/>
<dbReference type="Proteomes" id="UP000292262">
    <property type="component" value="Unassembled WGS sequence"/>
</dbReference>
<feature type="transmembrane region" description="Helical" evidence="1">
    <location>
        <begin position="156"/>
        <end position="178"/>
    </location>
</feature>
<evidence type="ECO:0000313" key="3">
    <source>
        <dbReference type="Proteomes" id="UP000292262"/>
    </source>
</evidence>
<keyword evidence="1" id="KW-1133">Transmembrane helix</keyword>
<proteinExistence type="predicted"/>
<sequence length="217" mass="26101">MPDFYYILKPMLLIAELVAALVGLYYLITRNIGYWKYFSFYLVFIALQESFWHFGFGIDPNVKQNYYAYFGIPVQYLFLYWLYAFNSLQMPKLFWSCVGLYLLSYIPIELWLKKLNVLYALNLTIGTVILMGLALLEFLKQIRDDSILNFRQNKMFYINAGVVLFYVGTYPLFCFYEQLRTRYQSIWNYYFLYFLLANISMYLLFTFSFLWGTRGSK</sequence>
<name>A0A4Q7PIA5_9FLAO</name>
<accession>A0A4Q7PIA5</accession>
<feature type="transmembrane region" description="Helical" evidence="1">
    <location>
        <begin position="93"/>
        <end position="112"/>
    </location>
</feature>
<keyword evidence="3" id="KW-1185">Reference proteome</keyword>
<feature type="transmembrane region" description="Helical" evidence="1">
    <location>
        <begin position="118"/>
        <end position="136"/>
    </location>
</feature>
<comment type="caution">
    <text evidence="2">The sequence shown here is derived from an EMBL/GenBank/DDBJ whole genome shotgun (WGS) entry which is preliminary data.</text>
</comment>
<evidence type="ECO:0008006" key="4">
    <source>
        <dbReference type="Google" id="ProtNLM"/>
    </source>
</evidence>
<feature type="transmembrane region" description="Helical" evidence="1">
    <location>
        <begin position="190"/>
        <end position="211"/>
    </location>
</feature>